<dbReference type="PANTHER" id="PTHR23035">
    <property type="entry name" value="CILIA- AND FLAGELLA-ASSOCIATED PROTEIN 97-RELATED"/>
    <property type="match status" value="1"/>
</dbReference>
<comment type="similarity">
    <text evidence="1">Belongs to the CFAP97 family.</text>
</comment>
<dbReference type="EMBL" id="JAZDUA010000036">
    <property type="protein sequence ID" value="KAK7871626.1"/>
    <property type="molecule type" value="Genomic_DNA"/>
</dbReference>
<dbReference type="Pfam" id="PF13879">
    <property type="entry name" value="Hmw_CFAP97"/>
    <property type="match status" value="1"/>
</dbReference>
<proteinExistence type="inferred from homology"/>
<feature type="compositionally biased region" description="Basic and acidic residues" evidence="2">
    <location>
        <begin position="126"/>
        <end position="137"/>
    </location>
</feature>
<dbReference type="Proteomes" id="UP001378592">
    <property type="component" value="Unassembled WGS sequence"/>
</dbReference>
<reference evidence="3 4" key="1">
    <citation type="submission" date="2024-03" db="EMBL/GenBank/DDBJ databases">
        <title>The genome assembly and annotation of the cricket Gryllus longicercus Weissman &amp; Gray.</title>
        <authorList>
            <person name="Szrajer S."/>
            <person name="Gray D."/>
            <person name="Ylla G."/>
        </authorList>
    </citation>
    <scope>NUCLEOTIDE SEQUENCE [LARGE SCALE GENOMIC DNA]</scope>
    <source>
        <strain evidence="3">DAG 2021-001</strain>
        <tissue evidence="3">Whole body minus gut</tissue>
    </source>
</reference>
<comment type="caution">
    <text evidence="3">The sequence shown here is derived from an EMBL/GenBank/DDBJ whole genome shotgun (WGS) entry which is preliminary data.</text>
</comment>
<accession>A0AAN9VX85</accession>
<organism evidence="3 4">
    <name type="scientific">Gryllus longicercus</name>
    <dbReference type="NCBI Taxonomy" id="2509291"/>
    <lineage>
        <taxon>Eukaryota</taxon>
        <taxon>Metazoa</taxon>
        <taxon>Ecdysozoa</taxon>
        <taxon>Arthropoda</taxon>
        <taxon>Hexapoda</taxon>
        <taxon>Insecta</taxon>
        <taxon>Pterygota</taxon>
        <taxon>Neoptera</taxon>
        <taxon>Polyneoptera</taxon>
        <taxon>Orthoptera</taxon>
        <taxon>Ensifera</taxon>
        <taxon>Gryllidea</taxon>
        <taxon>Grylloidea</taxon>
        <taxon>Gryllidae</taxon>
        <taxon>Gryllinae</taxon>
        <taxon>Gryllus</taxon>
    </lineage>
</organism>
<evidence type="ECO:0000256" key="1">
    <source>
        <dbReference type="ARBA" id="ARBA00008315"/>
    </source>
</evidence>
<dbReference type="PANTHER" id="PTHR23035:SF1">
    <property type="entry name" value="CILIA- AND FLAGELLA-ASSOCIATED PROTEIN 97"/>
    <property type="match status" value="1"/>
</dbReference>
<dbReference type="AlphaFoldDB" id="A0AAN9VX85"/>
<feature type="region of interest" description="Disordered" evidence="2">
    <location>
        <begin position="90"/>
        <end position="137"/>
    </location>
</feature>
<evidence type="ECO:0000313" key="3">
    <source>
        <dbReference type="EMBL" id="KAK7871626.1"/>
    </source>
</evidence>
<dbReference type="GO" id="GO:0007283">
    <property type="term" value="P:spermatogenesis"/>
    <property type="evidence" value="ECO:0007669"/>
    <property type="project" value="TreeGrafter"/>
</dbReference>
<feature type="compositionally biased region" description="Low complexity" evidence="2">
    <location>
        <begin position="95"/>
        <end position="123"/>
    </location>
</feature>
<evidence type="ECO:0000256" key="2">
    <source>
        <dbReference type="SAM" id="MobiDB-lite"/>
    </source>
</evidence>
<keyword evidence="4" id="KW-1185">Reference proteome</keyword>
<name>A0AAN9VX85_9ORTH</name>
<gene>
    <name evidence="3" type="ORF">R5R35_001813</name>
</gene>
<evidence type="ECO:0008006" key="5">
    <source>
        <dbReference type="Google" id="ProtNLM"/>
    </source>
</evidence>
<evidence type="ECO:0000313" key="4">
    <source>
        <dbReference type="Proteomes" id="UP001378592"/>
    </source>
</evidence>
<dbReference type="InterPro" id="IPR038791">
    <property type="entry name" value="Cfap97/Hemingway"/>
</dbReference>
<protein>
    <recommendedName>
        <fullName evidence="5">Cilia- and flagella-associated protein 97-like</fullName>
    </recommendedName>
</protein>
<dbReference type="InterPro" id="IPR029488">
    <property type="entry name" value="Hmw/CFAP97"/>
</dbReference>
<sequence length="290" mass="32946">MDENNVSENVTEGLKIVNQTNMKILENEESSTSLQPKLLQNASEPSTNFKQSKYNDDKYAQHKDLMNCIAFEKCDDSRRGNEAWNETRYSDDFDSLSSDTTSDITDVSPQPLSPPLSSSGCSSMAKVEKGLDGGKRNTERKMSIREQANNKQATSKAVQLTGNNDNMKKEEGEQALKFLKDALNSLDCGSSVKTNSSAGKHIFPRQRNMTFNREQMRTIDRENMILLRKIQCSRRRPIIENTTTVNTRISSSAINRQRQQRKIEFENSILLQKIQRVKGTTNTMTGLRRF</sequence>